<dbReference type="InterPro" id="IPR038577">
    <property type="entry name" value="GT10-like_C_sf"/>
</dbReference>
<protein>
    <submittedName>
        <fullName evidence="2">Glycosyl transferase family 10 (Putative fucosyltransferase)</fullName>
    </submittedName>
</protein>
<proteinExistence type="predicted"/>
<keyword evidence="2" id="KW-0808">Transferase</keyword>
<dbReference type="Proteomes" id="UP000240010">
    <property type="component" value="Unassembled WGS sequence"/>
</dbReference>
<feature type="domain" description="Fucosyltransferase C-terminal" evidence="1">
    <location>
        <begin position="219"/>
        <end position="296"/>
    </location>
</feature>
<dbReference type="RefSeq" id="WP_104430005.1">
    <property type="nucleotide sequence ID" value="NZ_PTIZ01000011.1"/>
</dbReference>
<dbReference type="Gene3D" id="3.40.50.11660">
    <property type="entry name" value="Glycosyl transferase family 10, C-terminal domain"/>
    <property type="match status" value="1"/>
</dbReference>
<dbReference type="GO" id="GO:0016757">
    <property type="term" value="F:glycosyltransferase activity"/>
    <property type="evidence" value="ECO:0007669"/>
    <property type="project" value="UniProtKB-KW"/>
</dbReference>
<accession>A0A2S6H9L4</accession>
<keyword evidence="2" id="KW-0328">Glycosyltransferase</keyword>
<dbReference type="SUPFAM" id="SSF53756">
    <property type="entry name" value="UDP-Glycosyltransferase/glycogen phosphorylase"/>
    <property type="match status" value="1"/>
</dbReference>
<evidence type="ECO:0000259" key="1">
    <source>
        <dbReference type="Pfam" id="PF00852"/>
    </source>
</evidence>
<evidence type="ECO:0000313" key="2">
    <source>
        <dbReference type="EMBL" id="PPK74121.1"/>
    </source>
</evidence>
<dbReference type="EMBL" id="PTIZ01000011">
    <property type="protein sequence ID" value="PPK74121.1"/>
    <property type="molecule type" value="Genomic_DNA"/>
</dbReference>
<evidence type="ECO:0000313" key="3">
    <source>
        <dbReference type="Proteomes" id="UP000240010"/>
    </source>
</evidence>
<dbReference type="Pfam" id="PF00852">
    <property type="entry name" value="Glyco_transf_10"/>
    <property type="match status" value="1"/>
</dbReference>
<dbReference type="InterPro" id="IPR055270">
    <property type="entry name" value="Glyco_tran_10_C"/>
</dbReference>
<comment type="caution">
    <text evidence="2">The sequence shown here is derived from an EMBL/GenBank/DDBJ whole genome shotgun (WGS) entry which is preliminary data.</text>
</comment>
<dbReference type="AlphaFoldDB" id="A0A2S6H9L4"/>
<sequence>MKFAVLRGNGLTKNIIFDTASPANRDDCFAPYALLRDKFAVSGIQLDTADESQEEALVFELHQDVQHGTKDVIRYLLMLETEFVKIENGDAAEWSQYKKIFTWNDDLVDGDRFIKINFPNPIHIHPVDGFSPRDRFCCLISGNRTLDVQDDRILYPERVRAIRWFEAHAPHDFDLYGVDWDMPVVHGGLAGKLERRFWRMLGRFMALQPFPSYRGRVAQKRDVLTRTRFAICYENVRDLPGYITEKIFDCFFSGCVPVYWGAGNITTHIPADCFVDRRQFGDTEEVYNFLKAMTEQEFIGYQQRIAAFLQSDAAYPFGSEFFAETIVTTIVQDLGSQA</sequence>
<name>A0A2S6H9L4_9GAMM</name>
<gene>
    <name evidence="2" type="ORF">B0F87_11152</name>
</gene>
<organism evidence="2 3">
    <name type="scientific">Methylobacter tundripaludum</name>
    <dbReference type="NCBI Taxonomy" id="173365"/>
    <lineage>
        <taxon>Bacteria</taxon>
        <taxon>Pseudomonadati</taxon>
        <taxon>Pseudomonadota</taxon>
        <taxon>Gammaproteobacteria</taxon>
        <taxon>Methylococcales</taxon>
        <taxon>Methylococcaceae</taxon>
        <taxon>Methylobacter</taxon>
    </lineage>
</organism>
<reference evidence="2 3" key="1">
    <citation type="submission" date="2018-02" db="EMBL/GenBank/DDBJ databases">
        <title>Subsurface microbial communities from deep shales in Ohio and West Virginia, USA.</title>
        <authorList>
            <person name="Wrighton K."/>
        </authorList>
    </citation>
    <scope>NUCLEOTIDE SEQUENCE [LARGE SCALE GENOMIC DNA]</scope>
    <source>
        <strain evidence="2 3">OWC-DMM</strain>
    </source>
</reference>